<sequence length="227" mass="25865">MKVTIMGSGTMVPSNKRNSSGVLVEYENTCSMVDFGYGSMHNLLTKGLTYHDIDRIYFTHNHPDHICDLVPFLFASRYPKDPRIKDLEIIAGPGFKRFFDTLMQAYKSWLIPTTYKVEILEQDEETKPYDGLIVTSKKVKHIEMSRGYRFEFANGKSLVVSGDTDYCDGMIDLGREADLMILECSMPDDMKVQGHMTPSECGKLAQKANCRKLCLTHFYPVCDQKDV</sequence>
<dbReference type="PANTHER" id="PTHR46018:SF2">
    <property type="entry name" value="ZINC PHOSPHODIESTERASE ELAC PROTEIN 1"/>
    <property type="match status" value="1"/>
</dbReference>
<dbReference type="EMBL" id="UINC01027856">
    <property type="protein sequence ID" value="SVB07822.1"/>
    <property type="molecule type" value="Genomic_DNA"/>
</dbReference>
<proteinExistence type="predicted"/>
<dbReference type="InterPro" id="IPR001279">
    <property type="entry name" value="Metallo-B-lactamas"/>
</dbReference>
<accession>A0A382B3D4</accession>
<dbReference type="GO" id="GO:0042781">
    <property type="term" value="F:3'-tRNA processing endoribonuclease activity"/>
    <property type="evidence" value="ECO:0007669"/>
    <property type="project" value="TreeGrafter"/>
</dbReference>
<feature type="domain" description="Metallo-beta-lactamase" evidence="1">
    <location>
        <begin position="48"/>
        <end position="218"/>
    </location>
</feature>
<dbReference type="CDD" id="cd16272">
    <property type="entry name" value="RNaseZ_MBL-fold"/>
    <property type="match status" value="1"/>
</dbReference>
<gene>
    <name evidence="2" type="ORF">METZ01_LOCUS160676</name>
</gene>
<evidence type="ECO:0000259" key="1">
    <source>
        <dbReference type="Pfam" id="PF12706"/>
    </source>
</evidence>
<evidence type="ECO:0000313" key="2">
    <source>
        <dbReference type="EMBL" id="SVB07822.1"/>
    </source>
</evidence>
<dbReference type="SUPFAM" id="SSF56281">
    <property type="entry name" value="Metallo-hydrolase/oxidoreductase"/>
    <property type="match status" value="1"/>
</dbReference>
<name>A0A382B3D4_9ZZZZ</name>
<feature type="non-terminal residue" evidence="2">
    <location>
        <position position="227"/>
    </location>
</feature>
<reference evidence="2" key="1">
    <citation type="submission" date="2018-05" db="EMBL/GenBank/DDBJ databases">
        <authorList>
            <person name="Lanie J.A."/>
            <person name="Ng W.-L."/>
            <person name="Kazmierczak K.M."/>
            <person name="Andrzejewski T.M."/>
            <person name="Davidsen T.M."/>
            <person name="Wayne K.J."/>
            <person name="Tettelin H."/>
            <person name="Glass J.I."/>
            <person name="Rusch D."/>
            <person name="Podicherti R."/>
            <person name="Tsui H.-C.T."/>
            <person name="Winkler M.E."/>
        </authorList>
    </citation>
    <scope>NUCLEOTIDE SEQUENCE</scope>
</reference>
<dbReference type="Gene3D" id="3.60.15.10">
    <property type="entry name" value="Ribonuclease Z/Hydroxyacylglutathione hydrolase-like"/>
    <property type="match status" value="1"/>
</dbReference>
<dbReference type="InterPro" id="IPR036866">
    <property type="entry name" value="RibonucZ/Hydroxyglut_hydro"/>
</dbReference>
<dbReference type="PANTHER" id="PTHR46018">
    <property type="entry name" value="ZINC PHOSPHODIESTERASE ELAC PROTEIN 1"/>
    <property type="match status" value="1"/>
</dbReference>
<protein>
    <recommendedName>
        <fullName evidence="1">Metallo-beta-lactamase domain-containing protein</fullName>
    </recommendedName>
</protein>
<dbReference type="AlphaFoldDB" id="A0A382B3D4"/>
<organism evidence="2">
    <name type="scientific">marine metagenome</name>
    <dbReference type="NCBI Taxonomy" id="408172"/>
    <lineage>
        <taxon>unclassified sequences</taxon>
        <taxon>metagenomes</taxon>
        <taxon>ecological metagenomes</taxon>
    </lineage>
</organism>
<dbReference type="Pfam" id="PF12706">
    <property type="entry name" value="Lactamase_B_2"/>
    <property type="match status" value="1"/>
</dbReference>